<evidence type="ECO:0000256" key="1">
    <source>
        <dbReference type="ARBA" id="ARBA00001947"/>
    </source>
</evidence>
<dbReference type="InterPro" id="IPR002933">
    <property type="entry name" value="Peptidase_M20"/>
</dbReference>
<dbReference type="Pfam" id="PF07687">
    <property type="entry name" value="M20_dimer"/>
    <property type="match status" value="1"/>
</dbReference>
<keyword evidence="4" id="KW-0862">Zinc</keyword>
<reference evidence="6 7" key="1">
    <citation type="submission" date="2022-08" db="EMBL/GenBank/DDBJ databases">
        <title>Genome Sequence of the sulphate-reducing bacterium, Pseudodesulfovibrio sp. SYK.</title>
        <authorList>
            <person name="Kondo R."/>
            <person name="Kataoka T."/>
        </authorList>
    </citation>
    <scope>NUCLEOTIDE SEQUENCE [LARGE SCALE GENOMIC DNA]</scope>
    <source>
        <strain evidence="6 7">SYK</strain>
    </source>
</reference>
<proteinExistence type="predicted"/>
<dbReference type="Gene3D" id="3.40.630.10">
    <property type="entry name" value="Zn peptidases"/>
    <property type="match status" value="1"/>
</dbReference>
<feature type="domain" description="Peptidase M20 dimerisation" evidence="5">
    <location>
        <begin position="181"/>
        <end position="278"/>
    </location>
</feature>
<dbReference type="InterPro" id="IPR001261">
    <property type="entry name" value="ArgE/DapE_CS"/>
</dbReference>
<evidence type="ECO:0000313" key="6">
    <source>
        <dbReference type="EMBL" id="BDQ35803.1"/>
    </source>
</evidence>
<dbReference type="InterPro" id="IPR017150">
    <property type="entry name" value="Pept_M20_glutamate_carboxypep"/>
</dbReference>
<dbReference type="InterPro" id="IPR050072">
    <property type="entry name" value="Peptidase_M20A"/>
</dbReference>
<keyword evidence="2" id="KW-0479">Metal-binding</keyword>
<protein>
    <submittedName>
        <fullName evidence="6">Peptidase M20</fullName>
    </submittedName>
</protein>
<accession>A0ABN6S169</accession>
<dbReference type="Proteomes" id="UP001317742">
    <property type="component" value="Chromosome"/>
</dbReference>
<dbReference type="PROSITE" id="PS00758">
    <property type="entry name" value="ARGE_DAPE_CPG2_1"/>
    <property type="match status" value="1"/>
</dbReference>
<keyword evidence="3" id="KW-0378">Hydrolase</keyword>
<dbReference type="EMBL" id="AP026709">
    <property type="protein sequence ID" value="BDQ35803.1"/>
    <property type="molecule type" value="Genomic_DNA"/>
</dbReference>
<evidence type="ECO:0000256" key="2">
    <source>
        <dbReference type="ARBA" id="ARBA00022723"/>
    </source>
</evidence>
<organism evidence="6 7">
    <name type="scientific">Pseudodesulfovibrio nedwellii</name>
    <dbReference type="NCBI Taxonomy" id="2973072"/>
    <lineage>
        <taxon>Bacteria</taxon>
        <taxon>Pseudomonadati</taxon>
        <taxon>Thermodesulfobacteriota</taxon>
        <taxon>Desulfovibrionia</taxon>
        <taxon>Desulfovibrionales</taxon>
        <taxon>Desulfovibrionaceae</taxon>
    </lineage>
</organism>
<evidence type="ECO:0000256" key="4">
    <source>
        <dbReference type="ARBA" id="ARBA00022833"/>
    </source>
</evidence>
<comment type="cofactor">
    <cofactor evidence="1">
        <name>Zn(2+)</name>
        <dbReference type="ChEBI" id="CHEBI:29105"/>
    </cofactor>
</comment>
<dbReference type="PANTHER" id="PTHR43808:SF9">
    <property type="entry name" value="BLL0789 PROTEIN"/>
    <property type="match status" value="1"/>
</dbReference>
<dbReference type="PIRSF" id="PIRSF037238">
    <property type="entry name" value="Carboxypeptidase_G2"/>
    <property type="match status" value="1"/>
</dbReference>
<dbReference type="PANTHER" id="PTHR43808">
    <property type="entry name" value="ACETYLORNITHINE DEACETYLASE"/>
    <property type="match status" value="1"/>
</dbReference>
<dbReference type="Pfam" id="PF01546">
    <property type="entry name" value="Peptidase_M20"/>
    <property type="match status" value="1"/>
</dbReference>
<dbReference type="InterPro" id="IPR011650">
    <property type="entry name" value="Peptidase_M20_dimer"/>
</dbReference>
<name>A0ABN6S169_9BACT</name>
<dbReference type="Gene3D" id="3.30.70.360">
    <property type="match status" value="1"/>
</dbReference>
<evidence type="ECO:0000313" key="7">
    <source>
        <dbReference type="Proteomes" id="UP001317742"/>
    </source>
</evidence>
<sequence>MLNTIRTYITNHEQEMMDLLKKIVCINSYTPNKLGTDAVATVLESVMTDMGFIVHREKRDVVGDNLVTQNAAQSEKRGLLLCGHMDTVFPPEDGFDCFRPDGDTIIGPGVVDMKGGLVVGIYALKALDAAGLLGDMPITFVFNSDEEIGSPHSQDLIIEEAKKAAMAFVFECSSPGGKIVTARKGKVSFSLKILGQAGHSGNLTGPKPSAILEMAHQTIALETLNNAAKGVSVNVGLVEGGVGPNTIAPSAKAKIECRYWNELEGVILREAIEKSAASPTIPGTNCQLEVIPGRPTMENSPAIASLYEIVASAGTDLDIPVQESARGGVSDANFIANAGTPVIDGLGPTGGKDHSHNEYMVTASLTERTILAAVSMRRAFEKLT</sequence>
<keyword evidence="7" id="KW-1185">Reference proteome</keyword>
<dbReference type="InterPro" id="IPR036264">
    <property type="entry name" value="Bact_exopeptidase_dim_dom"/>
</dbReference>
<evidence type="ECO:0000259" key="5">
    <source>
        <dbReference type="Pfam" id="PF07687"/>
    </source>
</evidence>
<dbReference type="RefSeq" id="WP_281761734.1">
    <property type="nucleotide sequence ID" value="NZ_AP026709.1"/>
</dbReference>
<evidence type="ECO:0000256" key="3">
    <source>
        <dbReference type="ARBA" id="ARBA00022801"/>
    </source>
</evidence>
<dbReference type="SUPFAM" id="SSF53187">
    <property type="entry name" value="Zn-dependent exopeptidases"/>
    <property type="match status" value="1"/>
</dbReference>
<dbReference type="SUPFAM" id="SSF55031">
    <property type="entry name" value="Bacterial exopeptidase dimerisation domain"/>
    <property type="match status" value="1"/>
</dbReference>
<dbReference type="CDD" id="cd03885">
    <property type="entry name" value="M20_CPDG2"/>
    <property type="match status" value="1"/>
</dbReference>
<gene>
    <name evidence="6" type="ORF">SYK_01630</name>
</gene>